<name>A0A0N4U8Y3_DRAME</name>
<dbReference type="Proteomes" id="UP000038040">
    <property type="component" value="Unplaced"/>
</dbReference>
<sequence>MSVVACQQTGYYMEKKLGSRKYRKSATGLSCQLQILSRPEKLEYVHEHPNNSSKTPTSREGYHSTRLLRPFVNLQVHNIVMHPDGTKLNKS</sequence>
<organism evidence="2 4">
    <name type="scientific">Dracunculus medinensis</name>
    <name type="common">Guinea worm</name>
    <dbReference type="NCBI Taxonomy" id="318479"/>
    <lineage>
        <taxon>Eukaryota</taxon>
        <taxon>Metazoa</taxon>
        <taxon>Ecdysozoa</taxon>
        <taxon>Nematoda</taxon>
        <taxon>Chromadorea</taxon>
        <taxon>Rhabditida</taxon>
        <taxon>Spirurina</taxon>
        <taxon>Dracunculoidea</taxon>
        <taxon>Dracunculidae</taxon>
        <taxon>Dracunculus</taxon>
    </lineage>
</organism>
<evidence type="ECO:0000313" key="3">
    <source>
        <dbReference type="Proteomes" id="UP000274756"/>
    </source>
</evidence>
<reference evidence="4" key="1">
    <citation type="submission" date="2017-02" db="UniProtKB">
        <authorList>
            <consortium name="WormBaseParasite"/>
        </authorList>
    </citation>
    <scope>IDENTIFICATION</scope>
</reference>
<reference evidence="1 3" key="2">
    <citation type="submission" date="2018-11" db="EMBL/GenBank/DDBJ databases">
        <authorList>
            <consortium name="Pathogen Informatics"/>
        </authorList>
    </citation>
    <scope>NUCLEOTIDE SEQUENCE [LARGE SCALE GENOMIC DNA]</scope>
</reference>
<dbReference type="EMBL" id="UYYG01001161">
    <property type="protein sequence ID" value="VDN57555.1"/>
    <property type="molecule type" value="Genomic_DNA"/>
</dbReference>
<accession>A0A0N4U8Y3</accession>
<dbReference type="Proteomes" id="UP000274756">
    <property type="component" value="Unassembled WGS sequence"/>
</dbReference>
<protein>
    <submittedName>
        <fullName evidence="4">FLYWCH-type domain-containing protein</fullName>
    </submittedName>
</protein>
<dbReference type="WBParaSite" id="DME_0000352301-mRNA-1">
    <property type="protein sequence ID" value="DME_0000352301-mRNA-1"/>
    <property type="gene ID" value="DME_0000352301"/>
</dbReference>
<gene>
    <name evidence="1" type="ORF">DME_LOCUS7528</name>
</gene>
<evidence type="ECO:0000313" key="2">
    <source>
        <dbReference type="Proteomes" id="UP000038040"/>
    </source>
</evidence>
<evidence type="ECO:0000313" key="4">
    <source>
        <dbReference type="WBParaSite" id="DME_0000352301-mRNA-1"/>
    </source>
</evidence>
<dbReference type="AlphaFoldDB" id="A0A0N4U8Y3"/>
<evidence type="ECO:0000313" key="1">
    <source>
        <dbReference type="EMBL" id="VDN57555.1"/>
    </source>
</evidence>
<keyword evidence="3" id="KW-1185">Reference proteome</keyword>
<proteinExistence type="predicted"/>